<name>A0A917M4Q0_9BACL</name>
<protein>
    <submittedName>
        <fullName evidence="1">Uncharacterized protein</fullName>
    </submittedName>
</protein>
<keyword evidence="2" id="KW-1185">Reference proteome</keyword>
<accession>A0A917M4Q0</accession>
<reference evidence="1 2" key="1">
    <citation type="journal article" date="2014" name="Int. J. Syst. Evol. Microbiol.">
        <title>Complete genome sequence of Corynebacterium casei LMG S-19264T (=DSM 44701T), isolated from a smear-ripened cheese.</title>
        <authorList>
            <consortium name="US DOE Joint Genome Institute (JGI-PGF)"/>
            <person name="Walter F."/>
            <person name="Albersmeier A."/>
            <person name="Kalinowski J."/>
            <person name="Ruckert C."/>
        </authorList>
    </citation>
    <scope>NUCLEOTIDE SEQUENCE [LARGE SCALE GENOMIC DNA]</scope>
    <source>
        <strain evidence="1 2">CGMCC 1.15286</strain>
    </source>
</reference>
<sequence length="48" mass="5323">MLDSSFKIAELGDRADALEAIRKLEQKLTEQIGSPISLIAYESEPEES</sequence>
<gene>
    <name evidence="1" type="ORF">GCM10010918_38060</name>
</gene>
<organism evidence="1 2">
    <name type="scientific">Paenibacillus radicis</name>
    <name type="common">ex Gao et al. 2016</name>
    <dbReference type="NCBI Taxonomy" id="1737354"/>
    <lineage>
        <taxon>Bacteria</taxon>
        <taxon>Bacillati</taxon>
        <taxon>Bacillota</taxon>
        <taxon>Bacilli</taxon>
        <taxon>Bacillales</taxon>
        <taxon>Paenibacillaceae</taxon>
        <taxon>Paenibacillus</taxon>
    </lineage>
</organism>
<dbReference type="Proteomes" id="UP000600247">
    <property type="component" value="Unassembled WGS sequence"/>
</dbReference>
<evidence type="ECO:0000313" key="2">
    <source>
        <dbReference type="Proteomes" id="UP000600247"/>
    </source>
</evidence>
<proteinExistence type="predicted"/>
<dbReference type="EMBL" id="BMHY01000007">
    <property type="protein sequence ID" value="GGG77703.1"/>
    <property type="molecule type" value="Genomic_DNA"/>
</dbReference>
<dbReference type="AlphaFoldDB" id="A0A917M4Q0"/>
<evidence type="ECO:0000313" key="1">
    <source>
        <dbReference type="EMBL" id="GGG77703.1"/>
    </source>
</evidence>
<comment type="caution">
    <text evidence="1">The sequence shown here is derived from an EMBL/GenBank/DDBJ whole genome shotgun (WGS) entry which is preliminary data.</text>
</comment>
<dbReference type="RefSeq" id="WP_188890766.1">
    <property type="nucleotide sequence ID" value="NZ_BMHY01000007.1"/>
</dbReference>